<evidence type="ECO:0000313" key="2">
    <source>
        <dbReference type="EMBL" id="MED6262475.1"/>
    </source>
</evidence>
<dbReference type="Proteomes" id="UP001345963">
    <property type="component" value="Unassembled WGS sequence"/>
</dbReference>
<dbReference type="PROSITE" id="PS50018">
    <property type="entry name" value="RAS_GTPASE_ACTIV_2"/>
    <property type="match status" value="1"/>
</dbReference>
<dbReference type="PANTHER" id="PTHR14149">
    <property type="entry name" value="RAS GTPASE-ACTIVATING PROTEIN WITH IQ MOTIF"/>
    <property type="match status" value="1"/>
</dbReference>
<dbReference type="Pfam" id="PF00616">
    <property type="entry name" value="RasGAP"/>
    <property type="match status" value="1"/>
</dbReference>
<dbReference type="CDD" id="cd23767">
    <property type="entry name" value="IQCD"/>
    <property type="match status" value="1"/>
</dbReference>
<gene>
    <name evidence="2" type="primary">IQGAP3</name>
    <name evidence="2" type="ORF">ATANTOWER_019996</name>
</gene>
<sequence length="576" mass="67029">MYIDSVLFGVILAQEVVSSVSALYSRRVMWRSSEALIVCLQACCRGFLIRQQLEVRQRYVISQTPAVIIIQSHWKRFIQQRAYRQRLQFLYRNWRFVVKIQSFVKMWLIRRRYLSRLRFFSQNVDAVIKIQAFFRANRARHEYRMLVHSDSPPLPVVRKFLHLLELGDGDIREEAELLRLREEVVRSIRFNRQLESDLDLMDLKIGLLVRNRATLQEVVSHCKKLTKKNKEQLSDMMDVERSKGLKALSRDRRERLEAYQHLFYLLQTQPLYLAKVIFLMPQSRSTAFMEMVVFSLFNYGSDRREAFLLLQLFTEALQYEIRQKVEQPQDVITGNPTIIKMLVNFYRHAQGQNALRESLGPALQDVLLDQTLSIRTDPLEVYKTWINQTETQTGHKSCLPYEVQPEDALSHPEVQRRIDIAIINLKNLTDRVLKAITSNLNKLPYGLRYTAKVLRDALKTKFPAASESELYKRQPKPGLAPMTSLGQILVIDCKQLGLLPLHEPGHRGSRRVRCGGSVGRIHPATGATPRPGIHSSHAATCRRQQTLPWRWIPCSSLEPVHHPDPQQVQEVPVQRL</sequence>
<feature type="domain" description="Ras-GAP" evidence="1">
    <location>
        <begin position="308"/>
        <end position="491"/>
    </location>
</feature>
<dbReference type="Pfam" id="PF00612">
    <property type="entry name" value="IQ"/>
    <property type="match status" value="4"/>
</dbReference>
<dbReference type="Gene3D" id="1.20.5.190">
    <property type="match status" value="1"/>
</dbReference>
<reference evidence="2 3" key="1">
    <citation type="submission" date="2021-07" db="EMBL/GenBank/DDBJ databases">
        <authorList>
            <person name="Palmer J.M."/>
        </authorList>
    </citation>
    <scope>NUCLEOTIDE SEQUENCE [LARGE SCALE GENOMIC DNA]</scope>
    <source>
        <strain evidence="2 3">AT_MEX2019</strain>
        <tissue evidence="2">Muscle</tissue>
    </source>
</reference>
<name>A0ABU7CJU5_9TELE</name>
<evidence type="ECO:0000313" key="3">
    <source>
        <dbReference type="Proteomes" id="UP001345963"/>
    </source>
</evidence>
<dbReference type="EMBL" id="JAHUTI010092724">
    <property type="protein sequence ID" value="MED6262475.1"/>
    <property type="molecule type" value="Genomic_DNA"/>
</dbReference>
<dbReference type="SUPFAM" id="SSF48350">
    <property type="entry name" value="GTPase activation domain, GAP"/>
    <property type="match status" value="1"/>
</dbReference>
<dbReference type="PROSITE" id="PS50096">
    <property type="entry name" value="IQ"/>
    <property type="match status" value="4"/>
</dbReference>
<proteinExistence type="predicted"/>
<comment type="caution">
    <text evidence="2">The sequence shown here is derived from an EMBL/GenBank/DDBJ whole genome shotgun (WGS) entry which is preliminary data.</text>
</comment>
<dbReference type="PANTHER" id="PTHR14149:SF10">
    <property type="entry name" value="RAS GTPASE-ACTIVATING-LIKE PROTEIN IQGAP3"/>
    <property type="match status" value="1"/>
</dbReference>
<protein>
    <submittedName>
        <fullName evidence="2">IQ motif-containing GTPase-activating protein 3</fullName>
    </submittedName>
</protein>
<dbReference type="InterPro" id="IPR001936">
    <property type="entry name" value="RasGAP_dom"/>
</dbReference>
<dbReference type="InterPro" id="IPR000048">
    <property type="entry name" value="IQ_motif_EF-hand-BS"/>
</dbReference>
<dbReference type="Gene3D" id="1.10.506.10">
    <property type="entry name" value="GTPase Activation - p120gap, domain 1"/>
    <property type="match status" value="1"/>
</dbReference>
<keyword evidence="3" id="KW-1185">Reference proteome</keyword>
<accession>A0ABU7CJU5</accession>
<dbReference type="SMART" id="SM00323">
    <property type="entry name" value="RasGAP"/>
    <property type="match status" value="1"/>
</dbReference>
<evidence type="ECO:0000259" key="1">
    <source>
        <dbReference type="PROSITE" id="PS50018"/>
    </source>
</evidence>
<organism evidence="2 3">
    <name type="scientific">Ataeniobius toweri</name>
    <dbReference type="NCBI Taxonomy" id="208326"/>
    <lineage>
        <taxon>Eukaryota</taxon>
        <taxon>Metazoa</taxon>
        <taxon>Chordata</taxon>
        <taxon>Craniata</taxon>
        <taxon>Vertebrata</taxon>
        <taxon>Euteleostomi</taxon>
        <taxon>Actinopterygii</taxon>
        <taxon>Neopterygii</taxon>
        <taxon>Teleostei</taxon>
        <taxon>Neoteleostei</taxon>
        <taxon>Acanthomorphata</taxon>
        <taxon>Ovalentaria</taxon>
        <taxon>Atherinomorphae</taxon>
        <taxon>Cyprinodontiformes</taxon>
        <taxon>Goodeidae</taxon>
        <taxon>Ataeniobius</taxon>
    </lineage>
</organism>
<dbReference type="Gene3D" id="4.10.270.10">
    <property type="entry name" value="Myosin, subunit A"/>
    <property type="match status" value="1"/>
</dbReference>
<dbReference type="SMART" id="SM00015">
    <property type="entry name" value="IQ"/>
    <property type="match status" value="4"/>
</dbReference>
<dbReference type="InterPro" id="IPR008936">
    <property type="entry name" value="Rho_GTPase_activation_prot"/>
</dbReference>